<reference evidence="1" key="1">
    <citation type="submission" date="2018-04" db="EMBL/GenBank/DDBJ databases">
        <title>WGS assembly of Panicum hallii.</title>
        <authorList>
            <person name="Lovell J."/>
            <person name="Jenkins J."/>
            <person name="Lowry D."/>
            <person name="Mamidi S."/>
            <person name="Sreedasyam A."/>
            <person name="Weng X."/>
            <person name="Barry K."/>
            <person name="Bonette J."/>
            <person name="Campitelli B."/>
            <person name="Daum C."/>
            <person name="Gordon S."/>
            <person name="Gould B."/>
            <person name="Lipzen A."/>
            <person name="Macqueen A."/>
            <person name="Palacio-Mejia J."/>
            <person name="Plott C."/>
            <person name="Shakirov E."/>
            <person name="Shu S."/>
            <person name="Yoshinaga Y."/>
            <person name="Zane M."/>
            <person name="Rokhsar D."/>
            <person name="Grimwood J."/>
            <person name="Schmutz J."/>
            <person name="Juenger T."/>
        </authorList>
    </citation>
    <scope>NUCLEOTIDE SEQUENCE [LARGE SCALE GENOMIC DNA]</scope>
    <source>
        <strain evidence="1">FIL2</strain>
    </source>
</reference>
<organism evidence="1">
    <name type="scientific">Panicum hallii</name>
    <dbReference type="NCBI Taxonomy" id="206008"/>
    <lineage>
        <taxon>Eukaryota</taxon>
        <taxon>Viridiplantae</taxon>
        <taxon>Streptophyta</taxon>
        <taxon>Embryophyta</taxon>
        <taxon>Tracheophyta</taxon>
        <taxon>Spermatophyta</taxon>
        <taxon>Magnoliopsida</taxon>
        <taxon>Liliopsida</taxon>
        <taxon>Poales</taxon>
        <taxon>Poaceae</taxon>
        <taxon>PACMAD clade</taxon>
        <taxon>Panicoideae</taxon>
        <taxon>Panicodae</taxon>
        <taxon>Paniceae</taxon>
        <taxon>Panicinae</taxon>
        <taxon>Panicum</taxon>
        <taxon>Panicum sect. Panicum</taxon>
    </lineage>
</organism>
<protein>
    <submittedName>
        <fullName evidence="1">Uncharacterized protein</fullName>
    </submittedName>
</protein>
<accession>A0A2T8KWT1</accession>
<gene>
    <name evidence="1" type="ORF">PAHAL_1G306800</name>
</gene>
<proteinExistence type="predicted"/>
<dbReference type="Gramene" id="PVH66650">
    <property type="protein sequence ID" value="PVH66650"/>
    <property type="gene ID" value="PAHAL_1G306800"/>
</dbReference>
<evidence type="ECO:0000313" key="1">
    <source>
        <dbReference type="EMBL" id="PVH66650.1"/>
    </source>
</evidence>
<dbReference type="AlphaFoldDB" id="A0A2T8KWT1"/>
<name>A0A2T8KWT1_9POAL</name>
<sequence length="69" mass="7777">MGRWWRDRGGEMTVAAARKVYGHGKKRKKMCGATFGFAEKRLKRGSGGRRKKGGWAGDERLAKFFPSCI</sequence>
<dbReference type="EMBL" id="CM008046">
    <property type="protein sequence ID" value="PVH66650.1"/>
    <property type="molecule type" value="Genomic_DNA"/>
</dbReference>
<dbReference type="Proteomes" id="UP000243499">
    <property type="component" value="Chromosome 1"/>
</dbReference>